<evidence type="ECO:0000259" key="2">
    <source>
        <dbReference type="Pfam" id="PF13581"/>
    </source>
</evidence>
<keyword evidence="4" id="KW-1185">Reference proteome</keyword>
<reference evidence="3 4" key="1">
    <citation type="submission" date="2017-05" db="EMBL/GenBank/DDBJ databases">
        <authorList>
            <person name="Varghese N."/>
            <person name="Submissions S."/>
        </authorList>
    </citation>
    <scope>NUCLEOTIDE SEQUENCE [LARGE SCALE GENOMIC DNA]</scope>
    <source>
        <strain evidence="3 4">DSM 15949</strain>
    </source>
</reference>
<keyword evidence="3" id="KW-0418">Kinase</keyword>
<comment type="caution">
    <text evidence="3">The sequence shown here is derived from an EMBL/GenBank/DDBJ whole genome shotgun (WGS) entry which is preliminary data.</text>
</comment>
<dbReference type="Gene3D" id="3.30.565.10">
    <property type="entry name" value="Histidine kinase-like ATPase, C-terminal domain"/>
    <property type="match status" value="1"/>
</dbReference>
<sequence length="142" mass="16061">MPEAQLHLLVANDLSELSRIYEFIDQTAETCDLPDDTRRSIALVIEELFSNTVSYGYPSRTKDEIRITIECARDGVTIHLLDNAQTFDISEAPVLDLTNDNIDDMKVGGLGLFLVHQISRDIRHERTENGNSITIELDIERS</sequence>
<dbReference type="RefSeq" id="WP_155189992.1">
    <property type="nucleotide sequence ID" value="NZ_BAAAEA010000003.1"/>
</dbReference>
<dbReference type="InterPro" id="IPR050267">
    <property type="entry name" value="Anti-sigma-factor_SerPK"/>
</dbReference>
<dbReference type="GO" id="GO:0016301">
    <property type="term" value="F:kinase activity"/>
    <property type="evidence" value="ECO:0007669"/>
    <property type="project" value="UniProtKB-KW"/>
</dbReference>
<dbReference type="SUPFAM" id="SSF55874">
    <property type="entry name" value="ATPase domain of HSP90 chaperone/DNA topoisomerase II/histidine kinase"/>
    <property type="match status" value="1"/>
</dbReference>
<dbReference type="PANTHER" id="PTHR35526:SF6">
    <property type="entry name" value="SLR1861 PROTEIN"/>
    <property type="match status" value="1"/>
</dbReference>
<proteinExistence type="predicted"/>
<evidence type="ECO:0000313" key="4">
    <source>
        <dbReference type="Proteomes" id="UP001157914"/>
    </source>
</evidence>
<organism evidence="3 4">
    <name type="scientific">Roseibium denhamense</name>
    <dbReference type="NCBI Taxonomy" id="76305"/>
    <lineage>
        <taxon>Bacteria</taxon>
        <taxon>Pseudomonadati</taxon>
        <taxon>Pseudomonadota</taxon>
        <taxon>Alphaproteobacteria</taxon>
        <taxon>Hyphomicrobiales</taxon>
        <taxon>Stappiaceae</taxon>
        <taxon>Roseibium</taxon>
    </lineage>
</organism>
<gene>
    <name evidence="3" type="ORF">SAMN06265374_2099</name>
</gene>
<dbReference type="InterPro" id="IPR036890">
    <property type="entry name" value="HATPase_C_sf"/>
</dbReference>
<feature type="domain" description="Histidine kinase/HSP90-like ATPase" evidence="2">
    <location>
        <begin position="11"/>
        <end position="135"/>
    </location>
</feature>
<dbReference type="Proteomes" id="UP001157914">
    <property type="component" value="Unassembled WGS sequence"/>
</dbReference>
<evidence type="ECO:0000256" key="1">
    <source>
        <dbReference type="ARBA" id="ARBA00022527"/>
    </source>
</evidence>
<dbReference type="InterPro" id="IPR003594">
    <property type="entry name" value="HATPase_dom"/>
</dbReference>
<evidence type="ECO:0000313" key="3">
    <source>
        <dbReference type="EMBL" id="SMP20317.1"/>
    </source>
</evidence>
<name>A0ABY1NWI7_9HYPH</name>
<keyword evidence="1" id="KW-0723">Serine/threonine-protein kinase</keyword>
<dbReference type="EMBL" id="FXTT01000002">
    <property type="protein sequence ID" value="SMP20317.1"/>
    <property type="molecule type" value="Genomic_DNA"/>
</dbReference>
<dbReference type="PANTHER" id="PTHR35526">
    <property type="entry name" value="ANTI-SIGMA-F FACTOR RSBW-RELATED"/>
    <property type="match status" value="1"/>
</dbReference>
<protein>
    <submittedName>
        <fullName evidence="3">Serine/threonine-protein kinase RsbW</fullName>
    </submittedName>
</protein>
<accession>A0ABY1NWI7</accession>
<dbReference type="CDD" id="cd16936">
    <property type="entry name" value="HATPase_RsbW-like"/>
    <property type="match status" value="1"/>
</dbReference>
<keyword evidence="3" id="KW-0808">Transferase</keyword>
<dbReference type="Pfam" id="PF13581">
    <property type="entry name" value="HATPase_c_2"/>
    <property type="match status" value="1"/>
</dbReference>